<gene>
    <name evidence="7" type="ORF">OC842_004753</name>
</gene>
<keyword evidence="3" id="KW-0067">ATP-binding</keyword>
<evidence type="ECO:0000256" key="3">
    <source>
        <dbReference type="ARBA" id="ARBA00022840"/>
    </source>
</evidence>
<feature type="compositionally biased region" description="Acidic residues" evidence="5">
    <location>
        <begin position="204"/>
        <end position="214"/>
    </location>
</feature>
<feature type="region of interest" description="Disordered" evidence="5">
    <location>
        <begin position="89"/>
        <end position="130"/>
    </location>
</feature>
<proteinExistence type="inferred from homology"/>
<evidence type="ECO:0000256" key="4">
    <source>
        <dbReference type="ARBA" id="ARBA00023125"/>
    </source>
</evidence>
<feature type="region of interest" description="Disordered" evidence="5">
    <location>
        <begin position="948"/>
        <end position="968"/>
    </location>
</feature>
<dbReference type="InterPro" id="IPR007696">
    <property type="entry name" value="DNA_mismatch_repair_MutS_core"/>
</dbReference>
<evidence type="ECO:0000259" key="6">
    <source>
        <dbReference type="PROSITE" id="PS00486"/>
    </source>
</evidence>
<keyword evidence="8" id="KW-1185">Reference proteome</keyword>
<dbReference type="GO" id="GO:0006298">
    <property type="term" value="P:mismatch repair"/>
    <property type="evidence" value="ECO:0007669"/>
    <property type="project" value="InterPro"/>
</dbReference>
<dbReference type="Pfam" id="PF05192">
    <property type="entry name" value="MutS_III"/>
    <property type="match status" value="1"/>
</dbReference>
<dbReference type="GO" id="GO:0005524">
    <property type="term" value="F:ATP binding"/>
    <property type="evidence" value="ECO:0007669"/>
    <property type="project" value="UniProtKB-KW"/>
</dbReference>
<evidence type="ECO:0000313" key="7">
    <source>
        <dbReference type="EMBL" id="KAK0527777.1"/>
    </source>
</evidence>
<dbReference type="Proteomes" id="UP001176521">
    <property type="component" value="Unassembled WGS sequence"/>
</dbReference>
<feature type="compositionally biased region" description="Acidic residues" evidence="5">
    <location>
        <begin position="17"/>
        <end position="35"/>
    </location>
</feature>
<name>A0AAN6G988_9BASI</name>
<organism evidence="7 8">
    <name type="scientific">Tilletia horrida</name>
    <dbReference type="NCBI Taxonomy" id="155126"/>
    <lineage>
        <taxon>Eukaryota</taxon>
        <taxon>Fungi</taxon>
        <taxon>Dikarya</taxon>
        <taxon>Basidiomycota</taxon>
        <taxon>Ustilaginomycotina</taxon>
        <taxon>Exobasidiomycetes</taxon>
        <taxon>Tilletiales</taxon>
        <taxon>Tilletiaceae</taxon>
        <taxon>Tilletia</taxon>
    </lineage>
</organism>
<dbReference type="PROSITE" id="PS00486">
    <property type="entry name" value="DNA_MISMATCH_REPAIR_2"/>
    <property type="match status" value="1"/>
</dbReference>
<dbReference type="InterPro" id="IPR000432">
    <property type="entry name" value="DNA_mismatch_repair_MutS_C"/>
</dbReference>
<sequence>MSRVVRFDLAASLDEDMDVEPELELESAAEGEDIDQVQGETRNNDPSSTDEGSGDLPRVLSIQIHGGKIGCAFFDVTTGRLSLLEDAPEEGTRVHVHSMGSHDDDGIEEGEDGMPLGVTAEDRENDSKDGAVETAKETLMILLEQFAPVNLVLTSSDSSARFHAVIRKELAYQDSVLSIRPSTEFSTNSGSQRITSLTLQQQDTNEEAGTDDASDSLHASARTTTSFGSKLQSCCAIDLHAMPLSVGAAGAILSHLTRIQASIDPSEGTSATEGASSSARSSFSSSTLRISSIDGIVLQNCLSISAESRIALDVFGEESHAALHSSSRKHEGLSLFGILDTTRTPISHALLRRWLLLPTTQLDVINSRQAAVATFASPSNVTAVRSIERELKGVKNIPKMLGKLMNGTAKLPDWKAILKFCYHVLVIRESILDFALSEPVELIQKHIAGIIDFDESITESRICIRSGYDEELDRWKQLYAGLPDLLNKFASDVRPDVNPSYQEISVCYFPQLGYLLAIPKTEDMQEEVPMLEGWDFQFASENALYFKGEKMRDLDVHLGDIQTLIVEREIEHLYALQQAVCQHAPALLQMADLLAELDCLLALADAAARFAWVRPEVTDEVVIEIFQGRHALQELTVDSFVPNDAYLCGRASPSSDLNSNQEQVDEDQKEHGKSLLVITGANGSGKSVYLKQIGLIVLLAHIGSFIPAQGARIGLCDQILTSIQARHSVSRLQSSFLLDVSQVGFALRQCTARSLVLFDEIGKGTDAIDGAALFAATIRQLLERHGGCPRTLVATHFHEAFHPAMLPQSLQIQTAHMEVMLSETMTSENSTSAPSDDIVFLFRLAPGLALTSNAAHLARVFLVPEHIVQRAEHVAELARSHELAALLLEDDNSEGEEAQTQAAGPSTRRGTSEASKAVKARQREEREKVIAAEERVRAFLEWDLDAEHVEDEEDAAPMSVGTTSGEGQLDTIRQRLADIMNGKGVQEELSQDSQQ</sequence>
<dbReference type="Gene3D" id="1.10.1420.10">
    <property type="match status" value="2"/>
</dbReference>
<protein>
    <recommendedName>
        <fullName evidence="6">DNA mismatch repair proteins mutS family domain-containing protein</fullName>
    </recommendedName>
</protein>
<dbReference type="GO" id="GO:0140664">
    <property type="term" value="F:ATP-dependent DNA damage sensor activity"/>
    <property type="evidence" value="ECO:0007669"/>
    <property type="project" value="InterPro"/>
</dbReference>
<dbReference type="CDD" id="cd03281">
    <property type="entry name" value="ABC_MSH5_euk"/>
    <property type="match status" value="1"/>
</dbReference>
<feature type="compositionally biased region" description="Polar residues" evidence="5">
    <location>
        <begin position="898"/>
        <end position="914"/>
    </location>
</feature>
<reference evidence="7" key="1">
    <citation type="journal article" date="2023" name="PhytoFront">
        <title>Draft Genome Resources of Seven Strains of Tilletia horrida, Causal Agent of Kernel Smut of Rice.</title>
        <authorList>
            <person name="Khanal S."/>
            <person name="Antony Babu S."/>
            <person name="Zhou X.G."/>
        </authorList>
    </citation>
    <scope>NUCLEOTIDE SEQUENCE</scope>
    <source>
        <strain evidence="7">TX3</strain>
    </source>
</reference>
<evidence type="ECO:0000313" key="8">
    <source>
        <dbReference type="Proteomes" id="UP001176521"/>
    </source>
</evidence>
<keyword evidence="2" id="KW-0547">Nucleotide-binding</keyword>
<feature type="compositionally biased region" description="Basic and acidic residues" evidence="5">
    <location>
        <begin position="120"/>
        <end position="130"/>
    </location>
</feature>
<dbReference type="PANTHER" id="PTHR11361">
    <property type="entry name" value="DNA MISMATCH REPAIR PROTEIN MUTS FAMILY MEMBER"/>
    <property type="match status" value="1"/>
</dbReference>
<comment type="similarity">
    <text evidence="1">Belongs to the DNA mismatch repair MutS family.</text>
</comment>
<dbReference type="SMART" id="SM00533">
    <property type="entry name" value="MUTSd"/>
    <property type="match status" value="1"/>
</dbReference>
<comment type="caution">
    <text evidence="7">The sequence shown here is derived from an EMBL/GenBank/DDBJ whole genome shotgun (WGS) entry which is preliminary data.</text>
</comment>
<dbReference type="InterPro" id="IPR027417">
    <property type="entry name" value="P-loop_NTPase"/>
</dbReference>
<dbReference type="GO" id="GO:0030983">
    <property type="term" value="F:mismatched DNA binding"/>
    <property type="evidence" value="ECO:0007669"/>
    <property type="project" value="InterPro"/>
</dbReference>
<feature type="compositionally biased region" description="Polar residues" evidence="5">
    <location>
        <begin position="183"/>
        <end position="203"/>
    </location>
</feature>
<dbReference type="InterPro" id="IPR036187">
    <property type="entry name" value="DNA_mismatch_repair_MutS_sf"/>
</dbReference>
<feature type="domain" description="DNA mismatch repair proteins mutS family" evidence="6">
    <location>
        <begin position="754"/>
        <end position="770"/>
    </location>
</feature>
<dbReference type="GO" id="GO:0005634">
    <property type="term" value="C:nucleus"/>
    <property type="evidence" value="ECO:0007669"/>
    <property type="project" value="TreeGrafter"/>
</dbReference>
<feature type="region of interest" description="Disordered" evidence="5">
    <location>
        <begin position="892"/>
        <end position="925"/>
    </location>
</feature>
<dbReference type="SUPFAM" id="SSF48334">
    <property type="entry name" value="DNA repair protein MutS, domain III"/>
    <property type="match status" value="1"/>
</dbReference>
<dbReference type="SUPFAM" id="SSF52540">
    <property type="entry name" value="P-loop containing nucleoside triphosphate hydrolases"/>
    <property type="match status" value="1"/>
</dbReference>
<keyword evidence="4" id="KW-0238">DNA-binding</keyword>
<dbReference type="Gene3D" id="3.40.50.300">
    <property type="entry name" value="P-loop containing nucleotide triphosphate hydrolases"/>
    <property type="match status" value="1"/>
</dbReference>
<dbReference type="Pfam" id="PF00488">
    <property type="entry name" value="MutS_V"/>
    <property type="match status" value="1"/>
</dbReference>
<feature type="region of interest" description="Disordered" evidence="5">
    <location>
        <begin position="17"/>
        <end position="56"/>
    </location>
</feature>
<evidence type="ECO:0000256" key="2">
    <source>
        <dbReference type="ARBA" id="ARBA00022741"/>
    </source>
</evidence>
<evidence type="ECO:0000256" key="5">
    <source>
        <dbReference type="SAM" id="MobiDB-lite"/>
    </source>
</evidence>
<dbReference type="PANTHER" id="PTHR11361:SF20">
    <property type="entry name" value="MUTS PROTEIN HOMOLOG 5"/>
    <property type="match status" value="1"/>
</dbReference>
<evidence type="ECO:0000256" key="1">
    <source>
        <dbReference type="ARBA" id="ARBA00006271"/>
    </source>
</evidence>
<feature type="region of interest" description="Disordered" evidence="5">
    <location>
        <begin position="183"/>
        <end position="216"/>
    </location>
</feature>
<dbReference type="InterPro" id="IPR045076">
    <property type="entry name" value="MutS"/>
</dbReference>
<dbReference type="SMART" id="SM00534">
    <property type="entry name" value="MUTSac"/>
    <property type="match status" value="1"/>
</dbReference>
<accession>A0AAN6G988</accession>
<dbReference type="GO" id="GO:0051026">
    <property type="term" value="P:chiasma assembly"/>
    <property type="evidence" value="ECO:0007669"/>
    <property type="project" value="TreeGrafter"/>
</dbReference>
<feature type="compositionally biased region" description="Polar residues" evidence="5">
    <location>
        <begin position="38"/>
        <end position="51"/>
    </location>
</feature>
<dbReference type="EMBL" id="JAPDMQ010000297">
    <property type="protein sequence ID" value="KAK0527777.1"/>
    <property type="molecule type" value="Genomic_DNA"/>
</dbReference>
<dbReference type="AlphaFoldDB" id="A0AAN6G988"/>